<keyword evidence="3" id="KW-1185">Reference proteome</keyword>
<gene>
    <name evidence="2" type="ORF">PSON_ATCC_30995.1.T3540004</name>
</gene>
<organism evidence="2 3">
    <name type="scientific">Paramecium sonneborni</name>
    <dbReference type="NCBI Taxonomy" id="65129"/>
    <lineage>
        <taxon>Eukaryota</taxon>
        <taxon>Sar</taxon>
        <taxon>Alveolata</taxon>
        <taxon>Ciliophora</taxon>
        <taxon>Intramacronucleata</taxon>
        <taxon>Oligohymenophorea</taxon>
        <taxon>Peniculida</taxon>
        <taxon>Parameciidae</taxon>
        <taxon>Paramecium</taxon>
    </lineage>
</organism>
<evidence type="ECO:0000313" key="2">
    <source>
        <dbReference type="EMBL" id="CAD8130993.1"/>
    </source>
</evidence>
<comment type="caution">
    <text evidence="2">The sequence shown here is derived from an EMBL/GenBank/DDBJ whole genome shotgun (WGS) entry which is preliminary data.</text>
</comment>
<feature type="domain" description="TLDc" evidence="1">
    <location>
        <begin position="13"/>
        <end position="198"/>
    </location>
</feature>
<dbReference type="InterPro" id="IPR006571">
    <property type="entry name" value="TLDc_dom"/>
</dbReference>
<dbReference type="AlphaFoldDB" id="A0A8S1RUG1"/>
<dbReference type="Proteomes" id="UP000692954">
    <property type="component" value="Unassembled WGS sequence"/>
</dbReference>
<sequence>MISQVLHFIYSSKKMIQQNKQQFIIKINLYKSNQNRVQNQSYQKTIFGFDYSLLYKKNQKKQQKNHNQFIKEAEMDSMLIHFGINVMERSEYIFGGYSPCQQQKNQGYVQDDTLSSFLFSQTHSQIYPLKQDRKQCAICCQSFCGPTFGGGHDLLINSDFKSNCSNLGNSYECNQQGDKATYLSGQDKSIKECEIFELKFL</sequence>
<dbReference type="EMBL" id="CAJJDN010000354">
    <property type="protein sequence ID" value="CAD8130993.1"/>
    <property type="molecule type" value="Genomic_DNA"/>
</dbReference>
<dbReference type="Pfam" id="PF07534">
    <property type="entry name" value="TLD"/>
    <property type="match status" value="1"/>
</dbReference>
<protein>
    <recommendedName>
        <fullName evidence="1">TLDc domain-containing protein</fullName>
    </recommendedName>
</protein>
<dbReference type="OrthoDB" id="10001977at2759"/>
<accession>A0A8S1RUG1</accession>
<proteinExistence type="predicted"/>
<reference evidence="2" key="1">
    <citation type="submission" date="2021-01" db="EMBL/GenBank/DDBJ databases">
        <authorList>
            <consortium name="Genoscope - CEA"/>
            <person name="William W."/>
        </authorList>
    </citation>
    <scope>NUCLEOTIDE SEQUENCE</scope>
</reference>
<evidence type="ECO:0000259" key="1">
    <source>
        <dbReference type="Pfam" id="PF07534"/>
    </source>
</evidence>
<name>A0A8S1RUG1_9CILI</name>
<evidence type="ECO:0000313" key="3">
    <source>
        <dbReference type="Proteomes" id="UP000692954"/>
    </source>
</evidence>